<dbReference type="SUPFAM" id="SSF81585">
    <property type="entry name" value="PsbU/PolX domain-like"/>
    <property type="match status" value="1"/>
</dbReference>
<evidence type="ECO:0000256" key="2">
    <source>
        <dbReference type="ARBA" id="ARBA00010139"/>
    </source>
</evidence>
<dbReference type="Gene3D" id="3.40.50.10190">
    <property type="entry name" value="BRCT domain"/>
    <property type="match status" value="1"/>
</dbReference>
<dbReference type="InterPro" id="IPR036188">
    <property type="entry name" value="FAD/NAD-bd_sf"/>
</dbReference>
<dbReference type="Gene3D" id="3.30.460.10">
    <property type="entry name" value="Beta Polymerase, domain 2"/>
    <property type="match status" value="1"/>
</dbReference>
<dbReference type="InterPro" id="IPR051209">
    <property type="entry name" value="FAD-bind_Monooxygenase_sf"/>
</dbReference>
<dbReference type="InterPro" id="IPR043519">
    <property type="entry name" value="NT_sf"/>
</dbReference>
<keyword evidence="5" id="KW-0285">Flavoprotein</keyword>
<dbReference type="OrthoDB" id="74360at2759"/>
<feature type="domain" description="BRCT" evidence="14">
    <location>
        <begin position="536"/>
        <end position="657"/>
    </location>
</feature>
<dbReference type="GO" id="GO:0006281">
    <property type="term" value="P:DNA repair"/>
    <property type="evidence" value="ECO:0007669"/>
    <property type="project" value="UniProtKB-KW"/>
</dbReference>
<dbReference type="EMBL" id="VCHE01000009">
    <property type="protein sequence ID" value="KAB2578968.1"/>
    <property type="molecule type" value="Genomic_DNA"/>
</dbReference>
<keyword evidence="10" id="KW-0234">DNA repair</keyword>
<keyword evidence="8" id="KW-0239">DNA-directed DNA polymerase</keyword>
<evidence type="ECO:0000259" key="14">
    <source>
        <dbReference type="PROSITE" id="PS50172"/>
    </source>
</evidence>
<gene>
    <name evidence="15" type="ORF">DBV05_g2461</name>
</gene>
<evidence type="ECO:0000313" key="15">
    <source>
        <dbReference type="EMBL" id="KAB2578968.1"/>
    </source>
</evidence>
<dbReference type="EC" id="2.7.7.7" evidence="3"/>
<dbReference type="Pfam" id="PF14792">
    <property type="entry name" value="DNA_pol_B_palm"/>
    <property type="match status" value="1"/>
</dbReference>
<evidence type="ECO:0000256" key="1">
    <source>
        <dbReference type="ARBA" id="ARBA00001936"/>
    </source>
</evidence>
<protein>
    <recommendedName>
        <fullName evidence="4">DNA polymerase lambda</fullName>
        <ecNumber evidence="3">2.7.7.7</ecNumber>
    </recommendedName>
</protein>
<proteinExistence type="inferred from homology"/>
<evidence type="ECO:0000256" key="13">
    <source>
        <dbReference type="SAM" id="MobiDB-lite"/>
    </source>
</evidence>
<dbReference type="SUPFAM" id="SSF47802">
    <property type="entry name" value="DNA polymerase beta, N-terminal domain-like"/>
    <property type="match status" value="1"/>
</dbReference>
<dbReference type="InterPro" id="IPR001357">
    <property type="entry name" value="BRCT_dom"/>
</dbReference>
<dbReference type="InterPro" id="IPR027421">
    <property type="entry name" value="DNA_pol_lamdba_lyase_dom_sf"/>
</dbReference>
<dbReference type="FunFam" id="1.10.150.110:FF:000005">
    <property type="entry name" value="DNA polymerase POL4"/>
    <property type="match status" value="1"/>
</dbReference>
<keyword evidence="8" id="KW-0808">Transferase</keyword>
<keyword evidence="9" id="KW-0560">Oxidoreductase</keyword>
<dbReference type="GO" id="GO:0050661">
    <property type="term" value="F:NADP binding"/>
    <property type="evidence" value="ECO:0007669"/>
    <property type="project" value="InterPro"/>
</dbReference>
<evidence type="ECO:0000256" key="4">
    <source>
        <dbReference type="ARBA" id="ARBA00016513"/>
    </source>
</evidence>
<evidence type="ECO:0000256" key="8">
    <source>
        <dbReference type="ARBA" id="ARBA00022932"/>
    </source>
</evidence>
<evidence type="ECO:0000256" key="10">
    <source>
        <dbReference type="ARBA" id="ARBA00023204"/>
    </source>
</evidence>
<dbReference type="Pfam" id="PF10391">
    <property type="entry name" value="DNA_pol_lambd_f"/>
    <property type="match status" value="1"/>
</dbReference>
<dbReference type="PRINTS" id="PR00870">
    <property type="entry name" value="DNAPOLXBETA"/>
</dbReference>
<evidence type="ECO:0000256" key="6">
    <source>
        <dbReference type="ARBA" id="ARBA00022763"/>
    </source>
</evidence>
<evidence type="ECO:0000313" key="16">
    <source>
        <dbReference type="Proteomes" id="UP000325902"/>
    </source>
</evidence>
<dbReference type="InterPro" id="IPR002054">
    <property type="entry name" value="DNA-dir_DNA_pol_X"/>
</dbReference>
<keyword evidence="8" id="KW-0548">Nucleotidyltransferase</keyword>
<keyword evidence="15" id="KW-0503">Monooxygenase</keyword>
<dbReference type="GO" id="GO:0003887">
    <property type="term" value="F:DNA-directed DNA polymerase activity"/>
    <property type="evidence" value="ECO:0007669"/>
    <property type="project" value="UniProtKB-KW"/>
</dbReference>
<dbReference type="PROSITE" id="PS50172">
    <property type="entry name" value="BRCT"/>
    <property type="match status" value="1"/>
</dbReference>
<dbReference type="InterPro" id="IPR006076">
    <property type="entry name" value="FAD-dep_OxRdtase"/>
</dbReference>
<accession>A0A5N5DM08</accession>
<dbReference type="Gene3D" id="3.50.50.60">
    <property type="entry name" value="FAD/NAD(P)-binding domain"/>
    <property type="match status" value="3"/>
</dbReference>
<sequence length="1466" mass="162310">MPDSKSWPQVPVGNADHTQAAVVIIGAGFSGMCMAIDLLKRNKCQNFVILEKSSGVGGTWLDNKYPGCCCDIFSLLYSYSFEQNPDWTRLYPGQEEILEYLQGVARKYNLYKHIRFNSTVEKARWDEEEKKWKTSVRVSGDKDAEFAEGYTITSDFLVSAVGQLNMPQYPKIPGLEDFKGKKMHSARWDWSYGLEGKRIAVIGNGASAVQIIPEIAKVASKVTVYQRQANWVVPRLDRPVSIATRMAYRYVPPLRWRRRASMMDYRESFHSAVFDPESSFAEQVRQWCLGSMRQHFPDQPHMWEKLTPNYSPGCKRVIISDDFYPALARDNVSLETRPIKHITDTGIVVDEEAGTDEFDLIVLATGFRTVEFMHPIDMSGAGGRQLAEVWKQGASAYLGVVVESLPNFGIFYGPNTNLGHNSIVLMIESQSRYLNAMVAKVLEARKQGKQLTLLPKPEVVRKFNDELQQELGSSSFADPKCQSWYKNADGRITNNWSQTVVDYQHRLEKVHWDDFIVEGSGADVVGQKDTRVGRVVEETRVSNTTIALTHLAVDDLHELEDKITEHGGQITYNVSEASLVIGKVGTKRRAIMELRSRSFHTDDVTPESEPPAKRRKMENESFSVADLQRDTIKVIKMEWLDESSNAGRLLPLWNHLVYEGKPVPDDPSSSASRPKSRQTSGQSILERAKADAYPGTASTSEKKHWAHSKTALLQQNTSEYEGEPASDVPPPPEWAVRGIKYACQRSTPANSPNAAFIQQLKSIRLTRTLNGDEVGVRAYSTSIAAIAAYPHRIIHPKEILGLPGCDAKIANLWIEWKNSDEGVVSAVADAEKDETLKILRTFYDIWGVGAHTAREFLFERGWRDLDDVVEYGWSTLSRVQQIGVKYYDEFQQGIPRPEVEHIAAVVRDHAIRVRDERVEVIVVGGYRRGKDAPGDVDLIVSHRDFGATENLVTDLVASLERESWITHTLLLSLHNTQRGQSVLPYRATSTMVGPKGSGFDTLDKALVVWQDPEWPAKEADLARDPKAKNPNIHRRVDIIISPWRTIGCAVAGWSSGGGAIGCSVGYFLTRHPHFNPQIHSVVILEASSIAGGASGKAGGLVADWATPQCLAPLSFKLHGELAEKHGGHQRWGYRCVYCAEVDLQAQEHTANKPPPSEDSPDYPPELDWLQPASVKSYTEIGTPRNSAQVHPYLYTTSLARLAEEAGAIIRLGRATAINYTADQKAVSSVTFIPKDSTTSETTTTTITATDAILAAGPWTPTLLPRAALLTPRGHSIVIKPTGPISPYVLFPTITPPPPPNASPDNDSYPSISPEIYPRPADALFSTDTIYSASGDDYDVPLPASTASVAVDERRCADLWTALRGFVAGDRIGQDGSVVVRQQACYKPQIRRHDDGEEVGPMVGAVPGVRGYWLATGHDEWGVSNAAGTGLVVSEMVFEEGGKAKSADCEALDPRHFLVEGVNEDEA</sequence>
<dbReference type="PANTHER" id="PTHR42877:SF4">
    <property type="entry name" value="FAD_NAD(P)-BINDING DOMAIN-CONTAINING PROTEIN-RELATED"/>
    <property type="match status" value="1"/>
</dbReference>
<evidence type="ECO:0000256" key="9">
    <source>
        <dbReference type="ARBA" id="ARBA00023002"/>
    </source>
</evidence>
<dbReference type="Gene3D" id="1.10.150.110">
    <property type="entry name" value="DNA polymerase beta, N-terminal domain-like"/>
    <property type="match status" value="1"/>
</dbReference>
<dbReference type="InterPro" id="IPR002008">
    <property type="entry name" value="DNA_pol_X_beta-like"/>
</dbReference>
<comment type="cofactor">
    <cofactor evidence="1">
        <name>Mn(2+)</name>
        <dbReference type="ChEBI" id="CHEBI:29035"/>
    </cofactor>
</comment>
<dbReference type="Pfam" id="PF01266">
    <property type="entry name" value="DAO"/>
    <property type="match status" value="1"/>
</dbReference>
<dbReference type="SUPFAM" id="SSF52113">
    <property type="entry name" value="BRCT domain"/>
    <property type="match status" value="1"/>
</dbReference>
<dbReference type="SUPFAM" id="SSF81301">
    <property type="entry name" value="Nucleotidyltransferase"/>
    <property type="match status" value="1"/>
</dbReference>
<dbReference type="Pfam" id="PF14716">
    <property type="entry name" value="HHH_8"/>
    <property type="match status" value="1"/>
</dbReference>
<keyword evidence="7" id="KW-0274">FAD</keyword>
<comment type="catalytic activity">
    <reaction evidence="12">
        <text>DNA(n) + a 2'-deoxyribonucleoside 5'-triphosphate = DNA(n+1) + diphosphate</text>
        <dbReference type="Rhea" id="RHEA:22508"/>
        <dbReference type="Rhea" id="RHEA-COMP:17339"/>
        <dbReference type="Rhea" id="RHEA-COMP:17340"/>
        <dbReference type="ChEBI" id="CHEBI:33019"/>
        <dbReference type="ChEBI" id="CHEBI:61560"/>
        <dbReference type="ChEBI" id="CHEBI:173112"/>
        <dbReference type="EC" id="2.7.7.7"/>
    </reaction>
</comment>
<reference evidence="15 16" key="1">
    <citation type="journal article" date="2019" name="Sci. Rep.">
        <title>A multi-omics analysis of the grapevine pathogen Lasiodiplodia theobromae reveals that temperature affects the expression of virulence- and pathogenicity-related genes.</title>
        <authorList>
            <person name="Felix C."/>
            <person name="Meneses R."/>
            <person name="Goncalves M.F.M."/>
            <person name="Tilleman L."/>
            <person name="Duarte A.S."/>
            <person name="Jorrin-Novo J.V."/>
            <person name="Van de Peer Y."/>
            <person name="Deforce D."/>
            <person name="Van Nieuwerburgh F."/>
            <person name="Esteves A.C."/>
            <person name="Alves A."/>
        </authorList>
    </citation>
    <scope>NUCLEOTIDE SEQUENCE [LARGE SCALE GENOMIC DNA]</scope>
    <source>
        <strain evidence="15 16">LA-SOL3</strain>
    </source>
</reference>
<dbReference type="InterPro" id="IPR036420">
    <property type="entry name" value="BRCT_dom_sf"/>
</dbReference>
<evidence type="ECO:0000256" key="12">
    <source>
        <dbReference type="ARBA" id="ARBA00049244"/>
    </source>
</evidence>
<feature type="region of interest" description="Disordered" evidence="13">
    <location>
        <begin position="599"/>
        <end position="622"/>
    </location>
</feature>
<dbReference type="Gene3D" id="3.30.9.10">
    <property type="entry name" value="D-Amino Acid Oxidase, subunit A, domain 2"/>
    <property type="match status" value="1"/>
</dbReference>
<feature type="compositionally biased region" description="Polar residues" evidence="13">
    <location>
        <begin position="667"/>
        <end position="683"/>
    </location>
</feature>
<dbReference type="Pfam" id="PF00743">
    <property type="entry name" value="FMO-like"/>
    <property type="match status" value="1"/>
</dbReference>
<dbReference type="InterPro" id="IPR020946">
    <property type="entry name" value="Flavin_mOase-like"/>
</dbReference>
<dbReference type="InterPro" id="IPR010996">
    <property type="entry name" value="HHH_MUS81"/>
</dbReference>
<dbReference type="SMART" id="SM00483">
    <property type="entry name" value="POLXc"/>
    <property type="match status" value="1"/>
</dbReference>
<comment type="caution">
    <text evidence="15">The sequence shown here is derived from an EMBL/GenBank/DDBJ whole genome shotgun (WGS) entry which is preliminary data.</text>
</comment>
<evidence type="ECO:0000256" key="11">
    <source>
        <dbReference type="ARBA" id="ARBA00023239"/>
    </source>
</evidence>
<keyword evidence="16" id="KW-1185">Reference proteome</keyword>
<comment type="similarity">
    <text evidence="2">Belongs to the FAD-binding monooxygenase family.</text>
</comment>
<dbReference type="Proteomes" id="UP000325902">
    <property type="component" value="Unassembled WGS sequence"/>
</dbReference>
<dbReference type="InterPro" id="IPR018944">
    <property type="entry name" value="DNA_pol_lambd_fingers_domain"/>
</dbReference>
<dbReference type="GO" id="GO:0016829">
    <property type="term" value="F:lyase activity"/>
    <property type="evidence" value="ECO:0007669"/>
    <property type="project" value="UniProtKB-KW"/>
</dbReference>
<feature type="region of interest" description="Disordered" evidence="13">
    <location>
        <begin position="663"/>
        <end position="708"/>
    </location>
</feature>
<organism evidence="15 16">
    <name type="scientific">Lasiodiplodia theobromae</name>
    <dbReference type="NCBI Taxonomy" id="45133"/>
    <lineage>
        <taxon>Eukaryota</taxon>
        <taxon>Fungi</taxon>
        <taxon>Dikarya</taxon>
        <taxon>Ascomycota</taxon>
        <taxon>Pezizomycotina</taxon>
        <taxon>Dothideomycetes</taxon>
        <taxon>Dothideomycetes incertae sedis</taxon>
        <taxon>Botryosphaeriales</taxon>
        <taxon>Botryosphaeriaceae</taxon>
        <taxon>Lasiodiplodia</taxon>
    </lineage>
</organism>
<dbReference type="GO" id="GO:0050660">
    <property type="term" value="F:flavin adenine dinucleotide binding"/>
    <property type="evidence" value="ECO:0007669"/>
    <property type="project" value="InterPro"/>
</dbReference>
<evidence type="ECO:0000256" key="5">
    <source>
        <dbReference type="ARBA" id="ARBA00022630"/>
    </source>
</evidence>
<keyword evidence="11" id="KW-0456">Lyase</keyword>
<evidence type="ECO:0000256" key="7">
    <source>
        <dbReference type="ARBA" id="ARBA00022827"/>
    </source>
</evidence>
<name>A0A5N5DM08_9PEZI</name>
<evidence type="ECO:0000256" key="3">
    <source>
        <dbReference type="ARBA" id="ARBA00012417"/>
    </source>
</evidence>
<dbReference type="GO" id="GO:0003677">
    <property type="term" value="F:DNA binding"/>
    <property type="evidence" value="ECO:0007669"/>
    <property type="project" value="InterPro"/>
</dbReference>
<dbReference type="Gene3D" id="1.10.150.20">
    <property type="entry name" value="5' to 3' exonuclease, C-terminal subdomain"/>
    <property type="match status" value="1"/>
</dbReference>
<dbReference type="GO" id="GO:0004499">
    <property type="term" value="F:N,N-dimethylaniline monooxygenase activity"/>
    <property type="evidence" value="ECO:0007669"/>
    <property type="project" value="InterPro"/>
</dbReference>
<keyword evidence="6" id="KW-0227">DNA damage</keyword>
<dbReference type="SUPFAM" id="SSF51905">
    <property type="entry name" value="FAD/NAD(P)-binding domain"/>
    <property type="match status" value="3"/>
</dbReference>
<dbReference type="InterPro" id="IPR028207">
    <property type="entry name" value="DNA_pol_B_palm_palm"/>
</dbReference>
<dbReference type="PANTHER" id="PTHR42877">
    <property type="entry name" value="L-ORNITHINE N(5)-MONOOXYGENASE-RELATED"/>
    <property type="match status" value="1"/>
</dbReference>